<organism evidence="2 3">
    <name type="scientific">Halosimplex carlsbadense 2-9-1</name>
    <dbReference type="NCBI Taxonomy" id="797114"/>
    <lineage>
        <taxon>Archaea</taxon>
        <taxon>Methanobacteriati</taxon>
        <taxon>Methanobacteriota</taxon>
        <taxon>Stenosarchaea group</taxon>
        <taxon>Halobacteria</taxon>
        <taxon>Halobacteriales</taxon>
        <taxon>Haloarculaceae</taxon>
        <taxon>Halosimplex</taxon>
    </lineage>
</organism>
<dbReference type="Proteomes" id="UP000011626">
    <property type="component" value="Unassembled WGS sequence"/>
</dbReference>
<feature type="compositionally biased region" description="Low complexity" evidence="1">
    <location>
        <begin position="260"/>
        <end position="278"/>
    </location>
</feature>
<dbReference type="SUPFAM" id="SSF46785">
    <property type="entry name" value="Winged helix' DNA-binding domain"/>
    <property type="match status" value="1"/>
</dbReference>
<feature type="region of interest" description="Disordered" evidence="1">
    <location>
        <begin position="159"/>
        <end position="241"/>
    </location>
</feature>
<dbReference type="eggNOG" id="arCOG02611">
    <property type="taxonomic scope" value="Archaea"/>
</dbReference>
<dbReference type="RefSeq" id="WP_006884969.1">
    <property type="nucleotide sequence ID" value="NZ_AOIU01000035.1"/>
</dbReference>
<sequence length="316" mass="33521">MSRADRGADQPRAVIHRRILDVAESNPEASLAAIAEEVTGASPNLVERVLDEYGDPGNEPESGDQNDQDMNATDPATPETDSANGQGGSATDEPTETPAATDLSEKQRRTLRVLYERPGASQGDLAQQLDVTRATVSRRLNAIPGFDWSDRREFAESVFDRPDRSAADAETEDDSGPVAEERTEATDSEAADERGDDGIDTDGTETDAAGTEQSNDGDADLSSDGSSSRAERREAVDPAALDAVEGALADLEARIEAVESEAAGSKAVESEAAGSEESCGTALPPELAHKVVHACMESDRLTEDEELDVLRAFMEE</sequence>
<dbReference type="Pfam" id="PF13412">
    <property type="entry name" value="HTH_24"/>
    <property type="match status" value="1"/>
</dbReference>
<feature type="region of interest" description="Disordered" evidence="1">
    <location>
        <begin position="38"/>
        <end position="109"/>
    </location>
</feature>
<dbReference type="Gene3D" id="1.10.10.10">
    <property type="entry name" value="Winged helix-like DNA-binding domain superfamily/Winged helix DNA-binding domain"/>
    <property type="match status" value="1"/>
</dbReference>
<feature type="region of interest" description="Disordered" evidence="1">
    <location>
        <begin position="258"/>
        <end position="281"/>
    </location>
</feature>
<dbReference type="InterPro" id="IPR036388">
    <property type="entry name" value="WH-like_DNA-bd_sf"/>
</dbReference>
<keyword evidence="3" id="KW-1185">Reference proteome</keyword>
<feature type="compositionally biased region" description="Low complexity" evidence="1">
    <location>
        <begin position="90"/>
        <end position="102"/>
    </location>
</feature>
<dbReference type="STRING" id="797114.C475_16511"/>
<feature type="compositionally biased region" description="Basic and acidic residues" evidence="1">
    <location>
        <begin position="179"/>
        <end position="197"/>
    </location>
</feature>
<evidence type="ECO:0000256" key="1">
    <source>
        <dbReference type="SAM" id="MobiDB-lite"/>
    </source>
</evidence>
<dbReference type="InterPro" id="IPR036390">
    <property type="entry name" value="WH_DNA-bd_sf"/>
</dbReference>
<accession>M0CK26</accession>
<comment type="caution">
    <text evidence="2">The sequence shown here is derived from an EMBL/GenBank/DDBJ whole genome shotgun (WGS) entry which is preliminary data.</text>
</comment>
<dbReference type="OrthoDB" id="170876at2157"/>
<protein>
    <submittedName>
        <fullName evidence="2">Uncharacterized protein</fullName>
    </submittedName>
</protein>
<proteinExistence type="predicted"/>
<dbReference type="AlphaFoldDB" id="M0CK26"/>
<evidence type="ECO:0000313" key="2">
    <source>
        <dbReference type="EMBL" id="ELZ22722.1"/>
    </source>
</evidence>
<gene>
    <name evidence="2" type="ORF">C475_16511</name>
</gene>
<reference evidence="2 3" key="1">
    <citation type="journal article" date="2014" name="PLoS Genet.">
        <title>Phylogenetically driven sequencing of extremely halophilic archaea reveals strategies for static and dynamic osmo-response.</title>
        <authorList>
            <person name="Becker E.A."/>
            <person name="Seitzer P.M."/>
            <person name="Tritt A."/>
            <person name="Larsen D."/>
            <person name="Krusor M."/>
            <person name="Yao A.I."/>
            <person name="Wu D."/>
            <person name="Madern D."/>
            <person name="Eisen J.A."/>
            <person name="Darling A.E."/>
            <person name="Facciotti M.T."/>
        </authorList>
    </citation>
    <scope>NUCLEOTIDE SEQUENCE [LARGE SCALE GENOMIC DNA]</scope>
    <source>
        <strain evidence="2 3">2-9-1</strain>
    </source>
</reference>
<evidence type="ECO:0000313" key="3">
    <source>
        <dbReference type="Proteomes" id="UP000011626"/>
    </source>
</evidence>
<dbReference type="EMBL" id="AOIU01000035">
    <property type="protein sequence ID" value="ELZ22722.1"/>
    <property type="molecule type" value="Genomic_DNA"/>
</dbReference>
<name>M0CK26_9EURY</name>